<dbReference type="SUPFAM" id="SSF54909">
    <property type="entry name" value="Dimeric alpha+beta barrel"/>
    <property type="match status" value="1"/>
</dbReference>
<gene>
    <name evidence="3" type="ORF">CYR32_01160</name>
</gene>
<organism evidence="3 4">
    <name type="scientific">Chimaeribacter coloradensis</name>
    <dbReference type="NCBI Taxonomy" id="2060068"/>
    <lineage>
        <taxon>Bacteria</taxon>
        <taxon>Pseudomonadati</taxon>
        <taxon>Pseudomonadota</taxon>
        <taxon>Gammaproteobacteria</taxon>
        <taxon>Enterobacterales</taxon>
        <taxon>Yersiniaceae</taxon>
        <taxon>Chimaeribacter</taxon>
    </lineage>
</organism>
<dbReference type="EMBL" id="PJZH01000001">
    <property type="protein sequence ID" value="PLR40379.1"/>
    <property type="molecule type" value="Genomic_DNA"/>
</dbReference>
<proteinExistence type="inferred from homology"/>
<reference evidence="3 4" key="1">
    <citation type="submission" date="2017-12" db="EMBL/GenBank/DDBJ databases">
        <title>Characterization of six clinical isolates of Enterochimera gen. nov., a novel genus of the Yersiniaciae family and the three species Enterochimera arupensis sp. nov., Enterochimera coloradensis sp. nov, and Enterochimera californica sp. nov.</title>
        <authorList>
            <person name="Rossi A."/>
            <person name="Fisher M."/>
        </authorList>
    </citation>
    <scope>NUCLEOTIDE SEQUENCE [LARGE SCALE GENOMIC DNA]</scope>
    <source>
        <strain evidence="4">2016-Iso4</strain>
    </source>
</reference>
<dbReference type="PANTHER" id="PTHR37828">
    <property type="entry name" value="GSR2449 PROTEIN"/>
    <property type="match status" value="1"/>
</dbReference>
<dbReference type="InterPro" id="IPR011008">
    <property type="entry name" value="Dimeric_a/b-barrel"/>
</dbReference>
<sequence>MYIVSLTYTQPLDAVDAHLEGHLAWLDRYFQDGTFMAAGRKNPRNGGVVLAQGVSREELDRILSEDPFQAVARYEVTTLEVTLTNAQLACLKGL</sequence>
<name>A0A2N5ECX5_9GAMM</name>
<protein>
    <recommendedName>
        <fullName evidence="2">YCII-related domain-containing protein</fullName>
    </recommendedName>
</protein>
<dbReference type="RefSeq" id="WP_101821710.1">
    <property type="nucleotide sequence ID" value="NZ_PJZH01000001.1"/>
</dbReference>
<evidence type="ECO:0000256" key="1">
    <source>
        <dbReference type="ARBA" id="ARBA00007689"/>
    </source>
</evidence>
<feature type="domain" description="YCII-related" evidence="2">
    <location>
        <begin position="1"/>
        <end position="76"/>
    </location>
</feature>
<dbReference type="PANTHER" id="PTHR37828:SF1">
    <property type="entry name" value="YCII-RELATED DOMAIN-CONTAINING PROTEIN"/>
    <property type="match status" value="1"/>
</dbReference>
<dbReference type="OrthoDB" id="9814407at2"/>
<evidence type="ECO:0000313" key="3">
    <source>
        <dbReference type="EMBL" id="PLR40379.1"/>
    </source>
</evidence>
<comment type="similarity">
    <text evidence="1">Belongs to the YciI family.</text>
</comment>
<dbReference type="InterPro" id="IPR005545">
    <property type="entry name" value="YCII"/>
</dbReference>
<accession>A0A2N5ECX5</accession>
<dbReference type="Proteomes" id="UP000234503">
    <property type="component" value="Unassembled WGS sequence"/>
</dbReference>
<dbReference type="Pfam" id="PF03795">
    <property type="entry name" value="YCII"/>
    <property type="match status" value="1"/>
</dbReference>
<evidence type="ECO:0000313" key="4">
    <source>
        <dbReference type="Proteomes" id="UP000234503"/>
    </source>
</evidence>
<evidence type="ECO:0000259" key="2">
    <source>
        <dbReference type="Pfam" id="PF03795"/>
    </source>
</evidence>
<keyword evidence="4" id="KW-1185">Reference proteome</keyword>
<comment type="caution">
    <text evidence="3">The sequence shown here is derived from an EMBL/GenBank/DDBJ whole genome shotgun (WGS) entry which is preliminary data.</text>
</comment>
<dbReference type="AlphaFoldDB" id="A0A2N5ECX5"/>
<dbReference type="Gene3D" id="3.30.70.1060">
    <property type="entry name" value="Dimeric alpha+beta barrel"/>
    <property type="match status" value="1"/>
</dbReference>